<comment type="caution">
    <text evidence="5">The sequence shown here is derived from an EMBL/GenBank/DDBJ whole genome shotgun (WGS) entry which is preliminary data.</text>
</comment>
<dbReference type="InterPro" id="IPR003959">
    <property type="entry name" value="ATPase_AAA_core"/>
</dbReference>
<dbReference type="RefSeq" id="WP_146452190.1">
    <property type="nucleotide sequence ID" value="NZ_SJPS01000006.1"/>
</dbReference>
<gene>
    <name evidence="5" type="primary">spoVK</name>
    <name evidence="5" type="ORF">Pla144_38790</name>
</gene>
<dbReference type="InterPro" id="IPR050773">
    <property type="entry name" value="CbxX/CfxQ_RuBisCO_ESX"/>
</dbReference>
<dbReference type="Pfam" id="PF00004">
    <property type="entry name" value="AAA"/>
    <property type="match status" value="1"/>
</dbReference>
<dbReference type="Pfam" id="PF17866">
    <property type="entry name" value="AAA_lid_6"/>
    <property type="match status" value="1"/>
</dbReference>
<dbReference type="InterPro" id="IPR041627">
    <property type="entry name" value="AAA_lid_6"/>
</dbReference>
<evidence type="ECO:0000259" key="4">
    <source>
        <dbReference type="SMART" id="SM00382"/>
    </source>
</evidence>
<dbReference type="Proteomes" id="UP000318437">
    <property type="component" value="Unassembled WGS sequence"/>
</dbReference>
<dbReference type="InterPro" id="IPR003593">
    <property type="entry name" value="AAA+_ATPase"/>
</dbReference>
<keyword evidence="3" id="KW-0067">ATP-binding</keyword>
<dbReference type="PANTHER" id="PTHR43392">
    <property type="entry name" value="AAA-TYPE ATPASE FAMILY PROTEIN / ANKYRIN REPEAT FAMILY PROTEIN"/>
    <property type="match status" value="1"/>
</dbReference>
<dbReference type="CDD" id="cd07177">
    <property type="entry name" value="terB_like"/>
    <property type="match status" value="1"/>
</dbReference>
<dbReference type="SMART" id="SM00382">
    <property type="entry name" value="AAA"/>
    <property type="match status" value="1"/>
</dbReference>
<dbReference type="Gene3D" id="1.10.8.60">
    <property type="match status" value="1"/>
</dbReference>
<dbReference type="InterPro" id="IPR027417">
    <property type="entry name" value="P-loop_NTPase"/>
</dbReference>
<proteinExistence type="inferred from homology"/>
<dbReference type="InterPro" id="IPR000641">
    <property type="entry name" value="CbxX/CfxQ"/>
</dbReference>
<dbReference type="FunFam" id="3.40.50.300:FF:000216">
    <property type="entry name" value="Type VII secretion ATPase EccA"/>
    <property type="match status" value="1"/>
</dbReference>
<dbReference type="EMBL" id="SJPS01000006">
    <property type="protein sequence ID" value="TWU23704.1"/>
    <property type="molecule type" value="Genomic_DNA"/>
</dbReference>
<keyword evidence="2" id="KW-0547">Nucleotide-binding</keyword>
<evidence type="ECO:0000313" key="5">
    <source>
        <dbReference type="EMBL" id="TWU23704.1"/>
    </source>
</evidence>
<evidence type="ECO:0000256" key="3">
    <source>
        <dbReference type="ARBA" id="ARBA00022840"/>
    </source>
</evidence>
<dbReference type="OrthoDB" id="9806903at2"/>
<evidence type="ECO:0000313" key="6">
    <source>
        <dbReference type="Proteomes" id="UP000318437"/>
    </source>
</evidence>
<feature type="domain" description="AAA+ ATPase" evidence="4">
    <location>
        <begin position="289"/>
        <end position="428"/>
    </location>
</feature>
<name>A0A5C6CJP0_9BACT</name>
<dbReference type="SUPFAM" id="SSF52540">
    <property type="entry name" value="P-loop containing nucleoside triphosphate hydrolases"/>
    <property type="match status" value="1"/>
</dbReference>
<dbReference type="Gene3D" id="3.40.50.300">
    <property type="entry name" value="P-loop containing nucleotide triphosphate hydrolases"/>
    <property type="match status" value="1"/>
</dbReference>
<dbReference type="GO" id="GO:0016887">
    <property type="term" value="F:ATP hydrolysis activity"/>
    <property type="evidence" value="ECO:0007669"/>
    <property type="project" value="InterPro"/>
</dbReference>
<keyword evidence="6" id="KW-1185">Reference proteome</keyword>
<accession>A0A5C6CJP0</accession>
<organism evidence="5 6">
    <name type="scientific">Bythopirellula polymerisocia</name>
    <dbReference type="NCBI Taxonomy" id="2528003"/>
    <lineage>
        <taxon>Bacteria</taxon>
        <taxon>Pseudomonadati</taxon>
        <taxon>Planctomycetota</taxon>
        <taxon>Planctomycetia</taxon>
        <taxon>Pirellulales</taxon>
        <taxon>Lacipirellulaceae</taxon>
        <taxon>Bythopirellula</taxon>
    </lineage>
</organism>
<dbReference type="GO" id="GO:0005524">
    <property type="term" value="F:ATP binding"/>
    <property type="evidence" value="ECO:0007669"/>
    <property type="project" value="UniProtKB-KW"/>
</dbReference>
<dbReference type="PRINTS" id="PR00819">
    <property type="entry name" value="CBXCFQXSUPER"/>
</dbReference>
<dbReference type="AlphaFoldDB" id="A0A5C6CJP0"/>
<dbReference type="CDD" id="cd00009">
    <property type="entry name" value="AAA"/>
    <property type="match status" value="1"/>
</dbReference>
<evidence type="ECO:0000256" key="1">
    <source>
        <dbReference type="ARBA" id="ARBA00010378"/>
    </source>
</evidence>
<dbReference type="PANTHER" id="PTHR43392:SF2">
    <property type="entry name" value="AAA-TYPE ATPASE FAMILY PROTEIN _ ANKYRIN REPEAT FAMILY PROTEIN"/>
    <property type="match status" value="1"/>
</dbReference>
<comment type="similarity">
    <text evidence="1">Belongs to the CbxX/CfxQ family.</text>
</comment>
<protein>
    <submittedName>
        <fullName evidence="5">Stage V sporulation protein K</fullName>
    </submittedName>
</protein>
<sequence>MPNFDFPDLPSQFRQILGQCRELYISSGELCVREFPDLVPKTGTGFVQLMDDLHRALVVKVFVTVCEADRRWSANEKFLGEVLLFHLWSEWLKDDQLKTALQEMADKASSLKWYALVRPFDQIVPLRERVGELETIVTRLANIVARADGPLKPKEAARVKLIQDELQRHLRQIPIDEPTQHEGEREARIEAVEKILRDTKKLPEITYGTTKAQTSQQETLPGRNKVAISEEIAQPKESQKSPEEQLQDALADLDQLIGLENIKEEVRTLTNFLKIQKQREQAGLPASNLSLHMVFGGNPGTGKTTVARIVGKIFGAMGILKKGHLVETDRSGLVAEYAGQTGPKTNQRIDEALDGVLFIDEAYTLIAASGEDPFGHEAVQTLLKRMEDDRERLVVILAGYPVEMSILLHSNPGLSSRFSRNLEFVDYTALELSQIFGLMCNKNRYSLEPLTRAKVIVGFEYLYAHRTRFFGNGRTARNLFEQSIRLMANRIVGIAELTVEQLSTLEPGDIEFEGVPVEIFAELTEDGPLRFHISCPECSHGKDVPTKFLGRSVRCPKCEHNFSAEWGSLVSPTKEDSGVEPAAS</sequence>
<reference evidence="5 6" key="1">
    <citation type="submission" date="2019-02" db="EMBL/GenBank/DDBJ databases">
        <title>Deep-cultivation of Planctomycetes and their phenomic and genomic characterization uncovers novel biology.</title>
        <authorList>
            <person name="Wiegand S."/>
            <person name="Jogler M."/>
            <person name="Boedeker C."/>
            <person name="Pinto D."/>
            <person name="Vollmers J."/>
            <person name="Rivas-Marin E."/>
            <person name="Kohn T."/>
            <person name="Peeters S.H."/>
            <person name="Heuer A."/>
            <person name="Rast P."/>
            <person name="Oberbeckmann S."/>
            <person name="Bunk B."/>
            <person name="Jeske O."/>
            <person name="Meyerdierks A."/>
            <person name="Storesund J.E."/>
            <person name="Kallscheuer N."/>
            <person name="Luecker S."/>
            <person name="Lage O.M."/>
            <person name="Pohl T."/>
            <person name="Merkel B.J."/>
            <person name="Hornburger P."/>
            <person name="Mueller R.-W."/>
            <person name="Bruemmer F."/>
            <person name="Labrenz M."/>
            <person name="Spormann A.M."/>
            <person name="Op Den Camp H."/>
            <person name="Overmann J."/>
            <person name="Amann R."/>
            <person name="Jetten M.S.M."/>
            <person name="Mascher T."/>
            <person name="Medema M.H."/>
            <person name="Devos D.P."/>
            <person name="Kaster A.-K."/>
            <person name="Ovreas L."/>
            <person name="Rohde M."/>
            <person name="Galperin M.Y."/>
            <person name="Jogler C."/>
        </authorList>
    </citation>
    <scope>NUCLEOTIDE SEQUENCE [LARGE SCALE GENOMIC DNA]</scope>
    <source>
        <strain evidence="5 6">Pla144</strain>
    </source>
</reference>
<evidence type="ECO:0000256" key="2">
    <source>
        <dbReference type="ARBA" id="ARBA00022741"/>
    </source>
</evidence>